<dbReference type="Proteomes" id="UP001304461">
    <property type="component" value="Unassembled WGS sequence"/>
</dbReference>
<sequence length="344" mass="38039">MRPIRFLLPGTTGRLRGGGLLVELQTARLTSQLTPTEVVTYRMREPDHPFLDDLLAREAAPGDALWIVSWGFDVPRLLQRLRGRPVAYHAHSSGYGFSLPPGVPLLAVSRNTLGYWGDRAPRNPLFLVPNALQPQWLERGNRTAPAGCGRPIDVLVQQRKCSHYVLAQLVPALRRRGLRVEVQSGWVDDLVDLFNSAAVVLYDSADYWRGRGVSEGFGLPPLEAMACGCVVFSSLNHALADSLDPGVVGHQIGCGSLEHDLERIQAAVADPLAWLPPPARLASLLEACSEPVLQERWHSALEAIDAHWTHLLLEGASPLRAPPVLAVRINQWRRRFSAMWRSLN</sequence>
<dbReference type="RefSeq" id="WP_323305422.1">
    <property type="nucleotide sequence ID" value="NZ_JAYGHX010000004.1"/>
</dbReference>
<dbReference type="EMBL" id="JAYGHX010000004">
    <property type="protein sequence ID" value="MEA5391397.1"/>
    <property type="molecule type" value="Genomic_DNA"/>
</dbReference>
<keyword evidence="2" id="KW-0808">Transferase</keyword>
<reference evidence="2 3" key="1">
    <citation type="submission" date="2023-12" db="EMBL/GenBank/DDBJ databases">
        <title>Baltic Sea Cyanobacteria.</title>
        <authorList>
            <person name="Delbaje E."/>
            <person name="Fewer D.P."/>
            <person name="Shishido T.K."/>
        </authorList>
    </citation>
    <scope>NUCLEOTIDE SEQUENCE [LARGE SCALE GENOMIC DNA]</scope>
    <source>
        <strain evidence="2 3">UHCC 0139</strain>
    </source>
</reference>
<evidence type="ECO:0000313" key="3">
    <source>
        <dbReference type="Proteomes" id="UP001304461"/>
    </source>
</evidence>
<keyword evidence="2" id="KW-0328">Glycosyltransferase</keyword>
<protein>
    <submittedName>
        <fullName evidence="2">Glycosyltransferase</fullName>
        <ecNumber evidence="2">2.4.-.-</ecNumber>
    </submittedName>
</protein>
<dbReference type="SUPFAM" id="SSF53756">
    <property type="entry name" value="UDP-Glycosyltransferase/glycogen phosphorylase"/>
    <property type="match status" value="1"/>
</dbReference>
<gene>
    <name evidence="2" type="ORF">VB738_09005</name>
</gene>
<organism evidence="2 3">
    <name type="scientific">Cyanobium gracile UHCC 0139</name>
    <dbReference type="NCBI Taxonomy" id="3110308"/>
    <lineage>
        <taxon>Bacteria</taxon>
        <taxon>Bacillati</taxon>
        <taxon>Cyanobacteriota</taxon>
        <taxon>Cyanophyceae</taxon>
        <taxon>Synechococcales</taxon>
        <taxon>Prochlorococcaceae</taxon>
        <taxon>Cyanobium</taxon>
    </lineage>
</organism>
<comment type="caution">
    <text evidence="2">The sequence shown here is derived from an EMBL/GenBank/DDBJ whole genome shotgun (WGS) entry which is preliminary data.</text>
</comment>
<name>A0ABU5RUD4_9CYAN</name>
<proteinExistence type="predicted"/>
<dbReference type="Pfam" id="PF00534">
    <property type="entry name" value="Glycos_transf_1"/>
    <property type="match status" value="1"/>
</dbReference>
<dbReference type="GO" id="GO:0016757">
    <property type="term" value="F:glycosyltransferase activity"/>
    <property type="evidence" value="ECO:0007669"/>
    <property type="project" value="UniProtKB-KW"/>
</dbReference>
<keyword evidence="3" id="KW-1185">Reference proteome</keyword>
<dbReference type="Gene3D" id="3.40.50.2000">
    <property type="entry name" value="Glycogen Phosphorylase B"/>
    <property type="match status" value="1"/>
</dbReference>
<evidence type="ECO:0000259" key="1">
    <source>
        <dbReference type="Pfam" id="PF00534"/>
    </source>
</evidence>
<dbReference type="InterPro" id="IPR001296">
    <property type="entry name" value="Glyco_trans_1"/>
</dbReference>
<evidence type="ECO:0000313" key="2">
    <source>
        <dbReference type="EMBL" id="MEA5391397.1"/>
    </source>
</evidence>
<accession>A0ABU5RUD4</accession>
<dbReference type="EC" id="2.4.-.-" evidence="2"/>
<feature type="domain" description="Glycosyl transferase family 1" evidence="1">
    <location>
        <begin position="186"/>
        <end position="270"/>
    </location>
</feature>